<reference evidence="3" key="1">
    <citation type="journal article" date="2019" name="Int. J. Syst. Evol. Microbiol.">
        <title>The Global Catalogue of Microorganisms (GCM) 10K type strain sequencing project: providing services to taxonomists for standard genome sequencing and annotation.</title>
        <authorList>
            <consortium name="The Broad Institute Genomics Platform"/>
            <consortium name="The Broad Institute Genome Sequencing Center for Infectious Disease"/>
            <person name="Wu L."/>
            <person name="Ma J."/>
        </authorList>
    </citation>
    <scope>NUCLEOTIDE SEQUENCE [LARGE SCALE GENOMIC DNA]</scope>
    <source>
        <strain evidence="3">JCM 16981</strain>
    </source>
</reference>
<keyword evidence="3" id="KW-1185">Reference proteome</keyword>
<gene>
    <name evidence="2" type="ORF">GCM10022378_08070</name>
</gene>
<dbReference type="SUPFAM" id="SSF53474">
    <property type="entry name" value="alpha/beta-Hydrolases"/>
    <property type="match status" value="1"/>
</dbReference>
<feature type="domain" description="Phospholipase/carboxylesterase/thioesterase" evidence="1">
    <location>
        <begin position="6"/>
        <end position="196"/>
    </location>
</feature>
<keyword evidence="2" id="KW-0378">Hydrolase</keyword>
<dbReference type="InterPro" id="IPR003140">
    <property type="entry name" value="PLipase/COase/thioEstase"/>
</dbReference>
<proteinExistence type="predicted"/>
<evidence type="ECO:0000259" key="1">
    <source>
        <dbReference type="Pfam" id="PF02230"/>
    </source>
</evidence>
<protein>
    <submittedName>
        <fullName evidence="2">Alpha/beta hydrolase</fullName>
    </submittedName>
</protein>
<accession>A0ABP7EQR4</accession>
<evidence type="ECO:0000313" key="2">
    <source>
        <dbReference type="EMBL" id="GAA3720491.1"/>
    </source>
</evidence>
<organism evidence="2 3">
    <name type="scientific">Salinicoccus jeotgali</name>
    <dbReference type="NCBI Taxonomy" id="381634"/>
    <lineage>
        <taxon>Bacteria</taxon>
        <taxon>Bacillati</taxon>
        <taxon>Bacillota</taxon>
        <taxon>Bacilli</taxon>
        <taxon>Bacillales</taxon>
        <taxon>Staphylococcaceae</taxon>
        <taxon>Salinicoccus</taxon>
    </lineage>
</organism>
<dbReference type="Pfam" id="PF02230">
    <property type="entry name" value="Abhydrolase_2"/>
    <property type="match status" value="1"/>
</dbReference>
<dbReference type="InterPro" id="IPR029058">
    <property type="entry name" value="AB_hydrolase_fold"/>
</dbReference>
<dbReference type="Gene3D" id="3.40.50.1820">
    <property type="entry name" value="alpha/beta hydrolase"/>
    <property type="match status" value="1"/>
</dbReference>
<dbReference type="Proteomes" id="UP001500920">
    <property type="component" value="Unassembled WGS sequence"/>
</dbReference>
<dbReference type="EMBL" id="BAABCK010000017">
    <property type="protein sequence ID" value="GAA3720491.1"/>
    <property type="molecule type" value="Genomic_DNA"/>
</dbReference>
<sequence>MEHLYNEKKKGAPVFVLLHGTGGTERDLLPLAELLNPEYNVLSVRGNVQENGMNRYFKRHGEGQYDWEDLEFRGNELYEFIVEKSKEHEFKLEDVVFVGFSNGSNIAIQMMLRQPETFKRAALFAPLYPADVEEKQDFNDVDVFLSLGKGDPIVPEAESERVINLFEERGADVEVTWVNGHSLTQDAAMEAKNWLNR</sequence>
<comment type="caution">
    <text evidence="2">The sequence shown here is derived from an EMBL/GenBank/DDBJ whole genome shotgun (WGS) entry which is preliminary data.</text>
</comment>
<dbReference type="RefSeq" id="WP_344701671.1">
    <property type="nucleotide sequence ID" value="NZ_BAABCK010000017.1"/>
</dbReference>
<name>A0ABP7EQR4_9STAP</name>
<dbReference type="GO" id="GO:0016787">
    <property type="term" value="F:hydrolase activity"/>
    <property type="evidence" value="ECO:0007669"/>
    <property type="project" value="UniProtKB-KW"/>
</dbReference>
<evidence type="ECO:0000313" key="3">
    <source>
        <dbReference type="Proteomes" id="UP001500920"/>
    </source>
</evidence>